<evidence type="ECO:0000259" key="2">
    <source>
        <dbReference type="Pfam" id="PF00487"/>
    </source>
</evidence>
<keyword evidence="1" id="KW-0812">Transmembrane</keyword>
<dbReference type="EMBL" id="PVTT01000001">
    <property type="protein sequence ID" value="PRY94620.1"/>
    <property type="molecule type" value="Genomic_DNA"/>
</dbReference>
<accession>A0A2T0X6P0</accession>
<proteinExistence type="predicted"/>
<sequence length="333" mass="36700">MKKGLSPASDACAGGTASEGHRIEWPTIGLVLFTHGGWAAILAGAGWLGPLPSLLLLVPLLALHSSLQHEVLHGHPFRSARLNEGCVFLPLGLWLPYRRFRDTHLAHHRDPALTDPYDDPESNFVHPADWAGLPAPWKVVLRMQNTLLGRMAFGPAVSAFRLWRDDLRAMAREDGAVFLAWALHLPGLALVLWAVSLSALPLWAYGAAAYGSVSVLKIRTFLEHRAHHLPRARSVVIEDRGLLAFLFLNNNLHALHHARPRLPWYALPAAYDAEREATLVRNGGYRYRSYAEVIGTHLLRAKDPVTHPLREGFVPDADPSPGTLAAWDRTGAA</sequence>
<dbReference type="InterPro" id="IPR005804">
    <property type="entry name" value="FA_desaturase_dom"/>
</dbReference>
<feature type="transmembrane region" description="Helical" evidence="1">
    <location>
        <begin position="176"/>
        <end position="196"/>
    </location>
</feature>
<organism evidence="3 4">
    <name type="scientific">Hasllibacter halocynthiae</name>
    <dbReference type="NCBI Taxonomy" id="595589"/>
    <lineage>
        <taxon>Bacteria</taxon>
        <taxon>Pseudomonadati</taxon>
        <taxon>Pseudomonadota</taxon>
        <taxon>Alphaproteobacteria</taxon>
        <taxon>Rhodobacterales</taxon>
        <taxon>Roseobacteraceae</taxon>
        <taxon>Hasllibacter</taxon>
    </lineage>
</organism>
<evidence type="ECO:0000256" key="1">
    <source>
        <dbReference type="SAM" id="Phobius"/>
    </source>
</evidence>
<reference evidence="3 4" key="1">
    <citation type="submission" date="2018-03" db="EMBL/GenBank/DDBJ databases">
        <title>Genomic Encyclopedia of Archaeal and Bacterial Type Strains, Phase II (KMG-II): from individual species to whole genera.</title>
        <authorList>
            <person name="Goeker M."/>
        </authorList>
    </citation>
    <scope>NUCLEOTIDE SEQUENCE [LARGE SCALE GENOMIC DNA]</scope>
    <source>
        <strain evidence="3 4">DSM 29318</strain>
    </source>
</reference>
<name>A0A2T0X6P0_9RHOB</name>
<dbReference type="OrthoDB" id="784276at2"/>
<dbReference type="Proteomes" id="UP000238801">
    <property type="component" value="Unassembled WGS sequence"/>
</dbReference>
<keyword evidence="1" id="KW-0472">Membrane</keyword>
<dbReference type="GO" id="GO:0006629">
    <property type="term" value="P:lipid metabolic process"/>
    <property type="evidence" value="ECO:0007669"/>
    <property type="project" value="InterPro"/>
</dbReference>
<evidence type="ECO:0000313" key="4">
    <source>
        <dbReference type="Proteomes" id="UP000238801"/>
    </source>
</evidence>
<gene>
    <name evidence="3" type="ORF">BCF33_0212</name>
</gene>
<protein>
    <submittedName>
        <fullName evidence="3">Fatty acid desaturase</fullName>
    </submittedName>
</protein>
<comment type="caution">
    <text evidence="3">The sequence shown here is derived from an EMBL/GenBank/DDBJ whole genome shotgun (WGS) entry which is preliminary data.</text>
</comment>
<feature type="domain" description="Fatty acid desaturase" evidence="2">
    <location>
        <begin position="46"/>
        <end position="282"/>
    </location>
</feature>
<keyword evidence="1" id="KW-1133">Transmembrane helix</keyword>
<feature type="transmembrane region" description="Helical" evidence="1">
    <location>
        <begin position="38"/>
        <end position="63"/>
    </location>
</feature>
<keyword evidence="4" id="KW-1185">Reference proteome</keyword>
<dbReference type="AlphaFoldDB" id="A0A2T0X6P0"/>
<dbReference type="Pfam" id="PF00487">
    <property type="entry name" value="FA_desaturase"/>
    <property type="match status" value="1"/>
</dbReference>
<dbReference type="RefSeq" id="WP_106159105.1">
    <property type="nucleotide sequence ID" value="NZ_PVTT01000001.1"/>
</dbReference>
<evidence type="ECO:0000313" key="3">
    <source>
        <dbReference type="EMBL" id="PRY94620.1"/>
    </source>
</evidence>